<evidence type="ECO:0000259" key="2">
    <source>
        <dbReference type="Pfam" id="PF13699"/>
    </source>
</evidence>
<dbReference type="InterPro" id="IPR025295">
    <property type="entry name" value="eCIS_core_dom"/>
</dbReference>
<dbReference type="RefSeq" id="WP_379976697.1">
    <property type="nucleotide sequence ID" value="NZ_JBHSFV010000001.1"/>
</dbReference>
<comment type="caution">
    <text evidence="3">The sequence shown here is derived from an EMBL/GenBank/DDBJ whole genome shotgun (WGS) entry which is preliminary data.</text>
</comment>
<feature type="compositionally biased region" description="Polar residues" evidence="1">
    <location>
        <begin position="43"/>
        <end position="59"/>
    </location>
</feature>
<accession>A0ABV9HQR6</accession>
<reference evidence="4" key="1">
    <citation type="journal article" date="2019" name="Int. J. Syst. Evol. Microbiol.">
        <title>The Global Catalogue of Microorganisms (GCM) 10K type strain sequencing project: providing services to taxonomists for standard genome sequencing and annotation.</title>
        <authorList>
            <consortium name="The Broad Institute Genomics Platform"/>
            <consortium name="The Broad Institute Genome Sequencing Center for Infectious Disease"/>
            <person name="Wu L."/>
            <person name="Ma J."/>
        </authorList>
    </citation>
    <scope>NUCLEOTIDE SEQUENCE [LARGE SCALE GENOMIC DNA]</scope>
    <source>
        <strain evidence="4">YJ-61-S</strain>
    </source>
</reference>
<protein>
    <submittedName>
        <fullName evidence="3">DUF4157 domain-containing protein</fullName>
    </submittedName>
</protein>
<feature type="domain" description="eCIS core" evidence="2">
    <location>
        <begin position="141"/>
        <end position="217"/>
    </location>
</feature>
<sequence length="785" mass="87139">MKTPSNSKNKLHSNVHSSKPFFNKDGDGRFFSKPNEIEEPFFSPSTIQTKPTIGQPNDTYEQEADMTAEKVVRTLEKPNSSLPIQKKGEMHEQEEEIQMKEKSMEEMDVMRKPVFGSEDNSLVQAKSIEHQLSDSKGKGNPLTKDVRNTMESAFGTDFSSVKIHTDSRAVQMNNAIGAQAFTNKDDIYFNKDKFDSHSKEGSRLLAHELTHVVQQSNSQGMIQRMAAFKYAVDFMDSVGKRGKNLAPDVNTAINELIALGFMSIADAKSERPTQQQLSPSNRLTAIPTISDKNLPKLIAAIKSFQRVVIGSKSPDGRIDRHGAAHQYLNTATSSPSTRDIQNIKKNRKAIGLTTVSGAQELGGGLTASVGNITNGNVPTDLLNVQKRLVELKILSSANATSENPNTIIQANQATYPSQPVYIKPKHIPRTIRAIVKFQNPRHRRKNPRGKDVGWWARKNLLGTKIWTAKVVAPNDATFILMRDYSVHSFSFKNKAKQHVKSSFYGPVRSGHTVSAKGLTTRGTAQPNHPVKEYTAYGLNNAQGKALKWVEHAEGRFDAVNTYDRAIVSFGFIQFAGLRSLEKLLALIKNDSPTEFRDLFQKYGIDVEYNIKNNRINKAQATVVDVVTGTIKRGRPALEAIRKSPVLTAAFVKAGHYIQVQRAQIEMATKKYALPAIKIRFGQNIKVLGTSISTSKRRISDVMRSEKGLAALISCYINLPARVRPIFRNAIRSVGSGTAKATTWGTLSRLSDSDIINRALRDPNLPSTWRNRLNEIIADTNLSSTK</sequence>
<dbReference type="EMBL" id="JBHSFV010000001">
    <property type="protein sequence ID" value="MFC4632497.1"/>
    <property type="molecule type" value="Genomic_DNA"/>
</dbReference>
<dbReference type="Pfam" id="PF13699">
    <property type="entry name" value="eCIS_core"/>
    <property type="match status" value="1"/>
</dbReference>
<keyword evidence="4" id="KW-1185">Reference proteome</keyword>
<organism evidence="3 4">
    <name type="scientific">Dokdonia ponticola</name>
    <dbReference type="NCBI Taxonomy" id="2041041"/>
    <lineage>
        <taxon>Bacteria</taxon>
        <taxon>Pseudomonadati</taxon>
        <taxon>Bacteroidota</taxon>
        <taxon>Flavobacteriia</taxon>
        <taxon>Flavobacteriales</taxon>
        <taxon>Flavobacteriaceae</taxon>
        <taxon>Dokdonia</taxon>
    </lineage>
</organism>
<name>A0ABV9HQR6_9FLAO</name>
<dbReference type="Proteomes" id="UP001596043">
    <property type="component" value="Unassembled WGS sequence"/>
</dbReference>
<feature type="region of interest" description="Disordered" evidence="1">
    <location>
        <begin position="1"/>
        <end position="66"/>
    </location>
</feature>
<proteinExistence type="predicted"/>
<gene>
    <name evidence="3" type="ORF">ACFO3O_01155</name>
</gene>
<evidence type="ECO:0000256" key="1">
    <source>
        <dbReference type="SAM" id="MobiDB-lite"/>
    </source>
</evidence>
<evidence type="ECO:0000313" key="3">
    <source>
        <dbReference type="EMBL" id="MFC4632497.1"/>
    </source>
</evidence>
<feature type="compositionally biased region" description="Polar residues" evidence="1">
    <location>
        <begin position="1"/>
        <end position="17"/>
    </location>
</feature>
<evidence type="ECO:0000313" key="4">
    <source>
        <dbReference type="Proteomes" id="UP001596043"/>
    </source>
</evidence>